<accession>A0AAW1NWV6</accession>
<dbReference type="Proteomes" id="UP001465755">
    <property type="component" value="Unassembled WGS sequence"/>
</dbReference>
<evidence type="ECO:0000313" key="5">
    <source>
        <dbReference type="EMBL" id="KAK9797806.1"/>
    </source>
</evidence>
<name>A0AAW1NWV6_9CHLO</name>
<feature type="region of interest" description="Disordered" evidence="2">
    <location>
        <begin position="151"/>
        <end position="174"/>
    </location>
</feature>
<sequence length="463" mass="51463">MRRSSSSSHKALRDGSGCCPQPSRLVLAVLIGIALGLLVSIGTISRNAHRRSIAEAAVVHETLMAKISQQEKRLLEVDSSYKTDQQQQDRRKAQTASLEAEVANLRAQVSMSEQRAEAADRQADASSKRAEAVASELHMVAKQLRAANTQAVQVTETPQADRHTPWSPSRERDAKDPELATILRKIAVKNEVLVAISNKNYAGPHNMLGTWIENVQRVGVGNAMVVALDEQTKKSVIDAGMESILFTMKISDSQKNVGENHAVSGLKFKILRRFLDLGYAVFLSDVDIVTLQNPFGYLVRDSDVESMSDGFDNATAYGYNDVLDDPAMGWARYAHSMRVFCFNSGLFYMRPTEASVKLLDTVAHRIATENGWDQAIFNEVIFFPSHGPYQDPAVTRRVLDIYDFMNSKVLFTRVRHDSALSSRLPAMVHVNYHPDKHARMLAIVERYVHGKQHALDGFPNGSQ</sequence>
<keyword evidence="3" id="KW-0472">Membrane</keyword>
<evidence type="ECO:0000313" key="6">
    <source>
        <dbReference type="Proteomes" id="UP001465755"/>
    </source>
</evidence>
<keyword evidence="1" id="KW-0175">Coiled coil</keyword>
<evidence type="ECO:0000256" key="1">
    <source>
        <dbReference type="SAM" id="Coils"/>
    </source>
</evidence>
<gene>
    <name evidence="5" type="ORF">WJX73_009375</name>
</gene>
<proteinExistence type="predicted"/>
<dbReference type="InterPro" id="IPR005069">
    <property type="entry name" value="Nucl-diP-sugar_transferase"/>
</dbReference>
<dbReference type="GO" id="GO:0016757">
    <property type="term" value="F:glycosyltransferase activity"/>
    <property type="evidence" value="ECO:0007669"/>
    <property type="project" value="InterPro"/>
</dbReference>
<feature type="transmembrane region" description="Helical" evidence="3">
    <location>
        <begin position="25"/>
        <end position="44"/>
    </location>
</feature>
<keyword evidence="6" id="KW-1185">Reference proteome</keyword>
<keyword evidence="3" id="KW-0812">Transmembrane</keyword>
<evidence type="ECO:0000259" key="4">
    <source>
        <dbReference type="Pfam" id="PF03407"/>
    </source>
</evidence>
<dbReference type="Pfam" id="PF03407">
    <property type="entry name" value="Nucleotid_trans"/>
    <property type="match status" value="1"/>
</dbReference>
<evidence type="ECO:0000256" key="2">
    <source>
        <dbReference type="SAM" id="MobiDB-lite"/>
    </source>
</evidence>
<dbReference type="GO" id="GO:0080147">
    <property type="term" value="P:root hair cell development"/>
    <property type="evidence" value="ECO:0007669"/>
    <property type="project" value="InterPro"/>
</dbReference>
<dbReference type="EMBL" id="JALJOQ010000104">
    <property type="protein sequence ID" value="KAK9797806.1"/>
    <property type="molecule type" value="Genomic_DNA"/>
</dbReference>
<dbReference type="AlphaFoldDB" id="A0AAW1NWV6"/>
<organism evidence="5 6">
    <name type="scientific">Symbiochloris irregularis</name>
    <dbReference type="NCBI Taxonomy" id="706552"/>
    <lineage>
        <taxon>Eukaryota</taxon>
        <taxon>Viridiplantae</taxon>
        <taxon>Chlorophyta</taxon>
        <taxon>core chlorophytes</taxon>
        <taxon>Trebouxiophyceae</taxon>
        <taxon>Trebouxiales</taxon>
        <taxon>Trebouxiaceae</taxon>
        <taxon>Symbiochloris</taxon>
    </lineage>
</organism>
<dbReference type="InterPro" id="IPR044290">
    <property type="entry name" value="RRA1/2/3"/>
</dbReference>
<feature type="domain" description="Nucleotide-diphospho-sugar transferase" evidence="4">
    <location>
        <begin position="222"/>
        <end position="439"/>
    </location>
</feature>
<evidence type="ECO:0000256" key="3">
    <source>
        <dbReference type="SAM" id="Phobius"/>
    </source>
</evidence>
<feature type="coiled-coil region" evidence="1">
    <location>
        <begin position="95"/>
        <end position="122"/>
    </location>
</feature>
<keyword evidence="3" id="KW-1133">Transmembrane helix</keyword>
<feature type="compositionally biased region" description="Basic and acidic residues" evidence="2">
    <location>
        <begin position="159"/>
        <end position="174"/>
    </location>
</feature>
<comment type="caution">
    <text evidence="5">The sequence shown here is derived from an EMBL/GenBank/DDBJ whole genome shotgun (WGS) entry which is preliminary data.</text>
</comment>
<dbReference type="PANTHER" id="PTHR46581:SF3">
    <property type="entry name" value="ARABINOSYLTRANSFERASE RRA3"/>
    <property type="match status" value="1"/>
</dbReference>
<dbReference type="PANTHER" id="PTHR46581">
    <property type="entry name" value="ARABINOSYLTRANSFERASE RRA3"/>
    <property type="match status" value="1"/>
</dbReference>
<protein>
    <recommendedName>
        <fullName evidence="4">Nucleotide-diphospho-sugar transferase domain-containing protein</fullName>
    </recommendedName>
</protein>
<reference evidence="5 6" key="1">
    <citation type="journal article" date="2024" name="Nat. Commun.">
        <title>Phylogenomics reveals the evolutionary origins of lichenization in chlorophyte algae.</title>
        <authorList>
            <person name="Puginier C."/>
            <person name="Libourel C."/>
            <person name="Otte J."/>
            <person name="Skaloud P."/>
            <person name="Haon M."/>
            <person name="Grisel S."/>
            <person name="Petersen M."/>
            <person name="Berrin J.G."/>
            <person name="Delaux P.M."/>
            <person name="Dal Grande F."/>
            <person name="Keller J."/>
        </authorList>
    </citation>
    <scope>NUCLEOTIDE SEQUENCE [LARGE SCALE GENOMIC DNA]</scope>
    <source>
        <strain evidence="5 6">SAG 2036</strain>
    </source>
</reference>